<accession>A0A382LGZ8</accession>
<organism evidence="1">
    <name type="scientific">marine metagenome</name>
    <dbReference type="NCBI Taxonomy" id="408172"/>
    <lineage>
        <taxon>unclassified sequences</taxon>
        <taxon>metagenomes</taxon>
        <taxon>ecological metagenomes</taxon>
    </lineage>
</organism>
<evidence type="ECO:0000313" key="1">
    <source>
        <dbReference type="EMBL" id="SVC35125.1"/>
    </source>
</evidence>
<gene>
    <name evidence="1" type="ORF">METZ01_LOCUS287979</name>
</gene>
<name>A0A382LGZ8_9ZZZZ</name>
<sequence>MLLIYIYDKTFEVLLLWLRKIALFKDHKK</sequence>
<proteinExistence type="predicted"/>
<reference evidence="1" key="1">
    <citation type="submission" date="2018-05" db="EMBL/GenBank/DDBJ databases">
        <authorList>
            <person name="Lanie J.A."/>
            <person name="Ng W.-L."/>
            <person name="Kazmierczak K.M."/>
            <person name="Andrzejewski T.M."/>
            <person name="Davidsen T.M."/>
            <person name="Wayne K.J."/>
            <person name="Tettelin H."/>
            <person name="Glass J.I."/>
            <person name="Rusch D."/>
            <person name="Podicherti R."/>
            <person name="Tsui H.-C.T."/>
            <person name="Winkler M.E."/>
        </authorList>
    </citation>
    <scope>NUCLEOTIDE SEQUENCE</scope>
</reference>
<dbReference type="EMBL" id="UINC01086551">
    <property type="protein sequence ID" value="SVC35125.1"/>
    <property type="molecule type" value="Genomic_DNA"/>
</dbReference>
<dbReference type="AlphaFoldDB" id="A0A382LGZ8"/>
<protein>
    <submittedName>
        <fullName evidence="1">Uncharacterized protein</fullName>
    </submittedName>
</protein>